<dbReference type="Gene3D" id="1.25.40.20">
    <property type="entry name" value="Ankyrin repeat-containing domain"/>
    <property type="match status" value="2"/>
</dbReference>
<gene>
    <name evidence="5" type="ORF">SNE40_001011</name>
</gene>
<organism evidence="5 6">
    <name type="scientific">Patella caerulea</name>
    <name type="common">Rayed Mediterranean limpet</name>
    <dbReference type="NCBI Taxonomy" id="87958"/>
    <lineage>
        <taxon>Eukaryota</taxon>
        <taxon>Metazoa</taxon>
        <taxon>Spiralia</taxon>
        <taxon>Lophotrochozoa</taxon>
        <taxon>Mollusca</taxon>
        <taxon>Gastropoda</taxon>
        <taxon>Patellogastropoda</taxon>
        <taxon>Patelloidea</taxon>
        <taxon>Patellidae</taxon>
        <taxon>Patella</taxon>
    </lineage>
</organism>
<dbReference type="Pfam" id="PF12796">
    <property type="entry name" value="Ank_2"/>
    <property type="match status" value="3"/>
</dbReference>
<dbReference type="InterPro" id="IPR036770">
    <property type="entry name" value="Ankyrin_rpt-contain_sf"/>
</dbReference>
<feature type="repeat" description="ANK" evidence="3">
    <location>
        <begin position="218"/>
        <end position="250"/>
    </location>
</feature>
<evidence type="ECO:0000256" key="2">
    <source>
        <dbReference type="ARBA" id="ARBA00023043"/>
    </source>
</evidence>
<evidence type="ECO:0000313" key="6">
    <source>
        <dbReference type="Proteomes" id="UP001347796"/>
    </source>
</evidence>
<dbReference type="PROSITE" id="PS50088">
    <property type="entry name" value="ANK_REPEAT"/>
    <property type="match status" value="6"/>
</dbReference>
<dbReference type="SUPFAM" id="SSF158235">
    <property type="entry name" value="SOCS box-like"/>
    <property type="match status" value="1"/>
</dbReference>
<dbReference type="SMART" id="SM00248">
    <property type="entry name" value="ANK"/>
    <property type="match status" value="12"/>
</dbReference>
<protein>
    <recommendedName>
        <fullName evidence="4">SOCS box domain-containing protein</fullName>
    </recommendedName>
</protein>
<dbReference type="AlphaFoldDB" id="A0AAN8KIG5"/>
<proteinExistence type="predicted"/>
<keyword evidence="2 3" id="KW-0040">ANK repeat</keyword>
<dbReference type="Gene3D" id="1.10.750.20">
    <property type="entry name" value="SOCS box"/>
    <property type="match status" value="1"/>
</dbReference>
<feature type="repeat" description="ANK" evidence="3">
    <location>
        <begin position="146"/>
        <end position="178"/>
    </location>
</feature>
<keyword evidence="6" id="KW-1185">Reference proteome</keyword>
<keyword evidence="1" id="KW-0677">Repeat</keyword>
<dbReference type="SUPFAM" id="SSF48403">
    <property type="entry name" value="Ankyrin repeat"/>
    <property type="match status" value="1"/>
</dbReference>
<dbReference type="PROSITE" id="PS50225">
    <property type="entry name" value="SOCS"/>
    <property type="match status" value="1"/>
</dbReference>
<dbReference type="SMART" id="SM00969">
    <property type="entry name" value="SOCS_box"/>
    <property type="match status" value="1"/>
</dbReference>
<name>A0AAN8KIG5_PATCE</name>
<dbReference type="GO" id="GO:0035556">
    <property type="term" value="P:intracellular signal transduction"/>
    <property type="evidence" value="ECO:0007669"/>
    <property type="project" value="InterPro"/>
</dbReference>
<accession>A0AAN8KIG5</accession>
<sequence>MEAETYHEIDLTPHAIFMDAIQTDNEDIFFRHIGIKRKDRRHPIDIQIAAIECCKYRRVEMLKSLLTLRPNLSFQDSEGKRVLHHAAIIGSLEITQLTIKGGSSVNCYDAMSYCPIHYACENGHADIVQYLLTRGAHVTFSKIFSTGESPLHVACRAGHAEVVKVLLKNGADIHSKLDLAKSPCYSYSPLHIAVKNGKWEVVETLCSHGAMVNMKSSKGHTPLHLSAFYGELTSTKLLLEFTADVSVKDSRGDTALLNAIFEGHVEIVRLLLQWEPNVYLQGGEIMSAIFAALTGPEIKIFELVIEAGADIDERKPDTLESVLMVAVGLADIERSKYLIQNNADVNLGDIKMYTPLHRVQVIKAPDSIKIELSEYLIKAGAKINALDKDGFTPLHRAIFTNVIRSSQSLPCIKLLVEAGSRLWPGPTVQNRNSQSPLCWLTWNNQLQVAEYLVQAGWDMSCEFWVNLKPSRPQQAKLHLIFQDMTYNTRSLKHCCRNEIREFLSDITCDREIKTSIQLLPLPNSLKNYLSLHDCDFKDPSYFENL</sequence>
<dbReference type="Proteomes" id="UP001347796">
    <property type="component" value="Unassembled WGS sequence"/>
</dbReference>
<comment type="caution">
    <text evidence="5">The sequence shown here is derived from an EMBL/GenBank/DDBJ whole genome shotgun (WGS) entry which is preliminary data.</text>
</comment>
<evidence type="ECO:0000256" key="3">
    <source>
        <dbReference type="PROSITE-ProRule" id="PRU00023"/>
    </source>
</evidence>
<reference evidence="5 6" key="1">
    <citation type="submission" date="2024-01" db="EMBL/GenBank/DDBJ databases">
        <title>The genome of the rayed Mediterranean limpet Patella caerulea (Linnaeus, 1758).</title>
        <authorList>
            <person name="Anh-Thu Weber A."/>
            <person name="Halstead-Nussloch G."/>
        </authorList>
    </citation>
    <scope>NUCLEOTIDE SEQUENCE [LARGE SCALE GENOMIC DNA]</scope>
    <source>
        <strain evidence="5">AATW-2023a</strain>
        <tissue evidence="5">Whole specimen</tissue>
    </source>
</reference>
<dbReference type="InterPro" id="IPR001496">
    <property type="entry name" value="SOCS_box"/>
</dbReference>
<evidence type="ECO:0000259" key="4">
    <source>
        <dbReference type="PROSITE" id="PS50225"/>
    </source>
</evidence>
<dbReference type="EMBL" id="JAZGQO010000001">
    <property type="protein sequence ID" value="KAK6195623.1"/>
    <property type="molecule type" value="Genomic_DNA"/>
</dbReference>
<dbReference type="PROSITE" id="PS50297">
    <property type="entry name" value="ANK_REP_REGION"/>
    <property type="match status" value="5"/>
</dbReference>
<dbReference type="PANTHER" id="PTHR24198">
    <property type="entry name" value="ANKYRIN REPEAT AND PROTEIN KINASE DOMAIN-CONTAINING PROTEIN"/>
    <property type="match status" value="1"/>
</dbReference>
<evidence type="ECO:0000313" key="5">
    <source>
        <dbReference type="EMBL" id="KAK6195623.1"/>
    </source>
</evidence>
<dbReference type="InterPro" id="IPR036036">
    <property type="entry name" value="SOCS_box-like_dom_sf"/>
</dbReference>
<feature type="repeat" description="ANK" evidence="3">
    <location>
        <begin position="185"/>
        <end position="217"/>
    </location>
</feature>
<feature type="repeat" description="ANK" evidence="3">
    <location>
        <begin position="251"/>
        <end position="283"/>
    </location>
</feature>
<dbReference type="InterPro" id="IPR002110">
    <property type="entry name" value="Ankyrin_rpt"/>
</dbReference>
<feature type="repeat" description="ANK" evidence="3">
    <location>
        <begin position="78"/>
        <end position="110"/>
    </location>
</feature>
<dbReference type="PRINTS" id="PR01415">
    <property type="entry name" value="ANKYRIN"/>
</dbReference>
<dbReference type="Pfam" id="PF07525">
    <property type="entry name" value="SOCS_box"/>
    <property type="match status" value="1"/>
</dbReference>
<feature type="repeat" description="ANK" evidence="3">
    <location>
        <begin position="111"/>
        <end position="143"/>
    </location>
</feature>
<dbReference type="CDD" id="cd03587">
    <property type="entry name" value="SOCS"/>
    <property type="match status" value="1"/>
</dbReference>
<dbReference type="PANTHER" id="PTHR24198:SF165">
    <property type="entry name" value="ANKYRIN REPEAT-CONTAINING PROTEIN-RELATED"/>
    <property type="match status" value="1"/>
</dbReference>
<feature type="domain" description="SOCS box" evidence="4">
    <location>
        <begin position="487"/>
        <end position="535"/>
    </location>
</feature>
<evidence type="ECO:0000256" key="1">
    <source>
        <dbReference type="ARBA" id="ARBA00022737"/>
    </source>
</evidence>